<organism evidence="2 3">
    <name type="scientific">Linum trigynum</name>
    <dbReference type="NCBI Taxonomy" id="586398"/>
    <lineage>
        <taxon>Eukaryota</taxon>
        <taxon>Viridiplantae</taxon>
        <taxon>Streptophyta</taxon>
        <taxon>Embryophyta</taxon>
        <taxon>Tracheophyta</taxon>
        <taxon>Spermatophyta</taxon>
        <taxon>Magnoliopsida</taxon>
        <taxon>eudicotyledons</taxon>
        <taxon>Gunneridae</taxon>
        <taxon>Pentapetalae</taxon>
        <taxon>rosids</taxon>
        <taxon>fabids</taxon>
        <taxon>Malpighiales</taxon>
        <taxon>Linaceae</taxon>
        <taxon>Linum</taxon>
    </lineage>
</organism>
<sequence length="201" mass="22932">MRVARLAGMTPLEWTFQDARKKGYYVTHLEDHNELTHLFLAHPESILMLRAWYHVVVIDSTYKTNEYGMPCVEIVGVTLVNLNFNIAGVLVLDETKDTYLWILQHLKHLLGDVIPDAIVSDKEGGLLVIVVEVFPLSRHLLCVWHIEQNVQEKCMTKVCKPGVDKAAAKKIVVIIIKGWKREVYAPTVEEMELALNGFRRG</sequence>
<evidence type="ECO:0000259" key="1">
    <source>
        <dbReference type="Pfam" id="PF10551"/>
    </source>
</evidence>
<protein>
    <recommendedName>
        <fullName evidence="1">MULE transposase domain-containing protein</fullName>
    </recommendedName>
</protein>
<dbReference type="InterPro" id="IPR018289">
    <property type="entry name" value="MULE_transposase_dom"/>
</dbReference>
<feature type="domain" description="MULE transposase" evidence="1">
    <location>
        <begin position="55"/>
        <end position="149"/>
    </location>
</feature>
<dbReference type="PANTHER" id="PTHR47718:SF3">
    <property type="entry name" value="PROTEIN FAR1-RELATED SEQUENCE 5-LIKE"/>
    <property type="match status" value="1"/>
</dbReference>
<name>A0AAV2DX41_9ROSI</name>
<dbReference type="PANTHER" id="PTHR47718">
    <property type="entry name" value="OS01G0519700 PROTEIN"/>
    <property type="match status" value="1"/>
</dbReference>
<accession>A0AAV2DX41</accession>
<gene>
    <name evidence="2" type="ORF">LTRI10_LOCUS19680</name>
</gene>
<evidence type="ECO:0000313" key="2">
    <source>
        <dbReference type="EMBL" id="CAL1378074.1"/>
    </source>
</evidence>
<dbReference type="AlphaFoldDB" id="A0AAV2DX41"/>
<dbReference type="EMBL" id="OZ034816">
    <property type="protein sequence ID" value="CAL1378074.1"/>
    <property type="molecule type" value="Genomic_DNA"/>
</dbReference>
<keyword evidence="3" id="KW-1185">Reference proteome</keyword>
<dbReference type="Pfam" id="PF10551">
    <property type="entry name" value="MULE"/>
    <property type="match status" value="1"/>
</dbReference>
<proteinExistence type="predicted"/>
<dbReference type="Proteomes" id="UP001497516">
    <property type="component" value="Chromosome 3"/>
</dbReference>
<evidence type="ECO:0000313" key="3">
    <source>
        <dbReference type="Proteomes" id="UP001497516"/>
    </source>
</evidence>
<reference evidence="2 3" key="1">
    <citation type="submission" date="2024-04" db="EMBL/GenBank/DDBJ databases">
        <authorList>
            <person name="Fracassetti M."/>
        </authorList>
    </citation>
    <scope>NUCLEOTIDE SEQUENCE [LARGE SCALE GENOMIC DNA]</scope>
</reference>